<accession>A0ABU5QAQ6</accession>
<sequence>MKYKLYNKIEILDFNVSSQELNYVSKSEKLFFRDKVMIENVSIAGYFLDKCYFFYGDRTGKKVFNTETKKDIYIGHVSPHYQTYNGREIIANEYVDLITYEKKLIVLDLITFSKKTIRKDIDFGVRVRYQNQLIINIGKTTLKSLSLTSGTYLWESDLSEYCKILSVSNEPAQGMIRQVFGVWRDKLWVGFDGNQYASLDFLTGKVLQYFKLEDIDEIFQEVNALSPYFDGNNGLLCFLENRIYAEINLNTLRVERKKNFVTDNTETDWNFSSNTFSESHVYFVATRTSSRFSPNYVGVFDRATMEVVWSKDLELYKLPPVKNMPARFLAQAPQSDGDKLYVLDTHGTLHVFEKIEENEYSQA</sequence>
<reference evidence="1 2" key="1">
    <citation type="submission" date="2023-12" db="EMBL/GenBank/DDBJ databases">
        <title>Novel species of the genus Arcicella isolated from rivers.</title>
        <authorList>
            <person name="Lu H."/>
        </authorList>
    </citation>
    <scope>NUCLEOTIDE SEQUENCE [LARGE SCALE GENOMIC DNA]</scope>
    <source>
        <strain evidence="1 2">KCTC 23307</strain>
    </source>
</reference>
<dbReference type="RefSeq" id="WP_323296821.1">
    <property type="nucleotide sequence ID" value="NZ_JAYFUM010000011.1"/>
</dbReference>
<evidence type="ECO:0000313" key="1">
    <source>
        <dbReference type="EMBL" id="MEA5139662.1"/>
    </source>
</evidence>
<gene>
    <name evidence="1" type="ORF">VB248_10965</name>
</gene>
<organism evidence="1 2">
    <name type="scientific">Arcicella rigui</name>
    <dbReference type="NCBI Taxonomy" id="797020"/>
    <lineage>
        <taxon>Bacteria</taxon>
        <taxon>Pseudomonadati</taxon>
        <taxon>Bacteroidota</taxon>
        <taxon>Cytophagia</taxon>
        <taxon>Cytophagales</taxon>
        <taxon>Flectobacillaceae</taxon>
        <taxon>Arcicella</taxon>
    </lineage>
</organism>
<proteinExistence type="predicted"/>
<protein>
    <submittedName>
        <fullName evidence="1">Uncharacterized protein</fullName>
    </submittedName>
</protein>
<keyword evidence="2" id="KW-1185">Reference proteome</keyword>
<dbReference type="Gene3D" id="2.130.10.10">
    <property type="entry name" value="YVTN repeat-like/Quinoprotein amine dehydrogenase"/>
    <property type="match status" value="1"/>
</dbReference>
<dbReference type="EMBL" id="JAYFUM010000011">
    <property type="protein sequence ID" value="MEA5139662.1"/>
    <property type="molecule type" value="Genomic_DNA"/>
</dbReference>
<dbReference type="SUPFAM" id="SSF50998">
    <property type="entry name" value="Quinoprotein alcohol dehydrogenase-like"/>
    <property type="match status" value="1"/>
</dbReference>
<dbReference type="Proteomes" id="UP001302949">
    <property type="component" value="Unassembled WGS sequence"/>
</dbReference>
<dbReference type="InterPro" id="IPR011047">
    <property type="entry name" value="Quinoprotein_ADH-like_sf"/>
</dbReference>
<dbReference type="InterPro" id="IPR015943">
    <property type="entry name" value="WD40/YVTN_repeat-like_dom_sf"/>
</dbReference>
<comment type="caution">
    <text evidence="1">The sequence shown here is derived from an EMBL/GenBank/DDBJ whole genome shotgun (WGS) entry which is preliminary data.</text>
</comment>
<name>A0ABU5QAQ6_9BACT</name>
<evidence type="ECO:0000313" key="2">
    <source>
        <dbReference type="Proteomes" id="UP001302949"/>
    </source>
</evidence>